<dbReference type="Pfam" id="PF00335">
    <property type="entry name" value="Tetraspanin"/>
    <property type="match status" value="1"/>
</dbReference>
<accession>A0ABD2BUK7</accession>
<evidence type="ECO:0000256" key="3">
    <source>
        <dbReference type="ARBA" id="ARBA00022989"/>
    </source>
</evidence>
<feature type="transmembrane region" description="Helical" evidence="5">
    <location>
        <begin position="21"/>
        <end position="49"/>
    </location>
</feature>
<comment type="caution">
    <text evidence="6">The sequence shown here is derived from an EMBL/GenBank/DDBJ whole genome shotgun (WGS) entry which is preliminary data.</text>
</comment>
<sequence>MLLNEEVLLLLSRKKYPWIGTVLLSVYFTITFAIVLVGIALLLLCFGIKLRTLWDLILLEPYLTTDNTILFSISIMVMASAILGIISAFTYSQRGLLTSLLLIFVIFSITNIYTIGFRVKNYISELDLYLLLTKIMRQNQFTVSFHLMQKSLSCCGIRYYEEWVDRYGYIPASCCQNSTLYCDKDDASLFKDGCFDIITKILNTTYQNSIEIIIILNVFFIIILFSGYFNYYILQKMKRNKATFITLPRILVPNDSKMKVYNKNCQQTPSTLDNNTVQAGNNTVQAGDNTVQNNSPVVYNPTPPVPPPINENIEPLYPYLTMPEPSIRRY</sequence>
<dbReference type="InterPro" id="IPR018499">
    <property type="entry name" value="Tetraspanin/Peripherin"/>
</dbReference>
<dbReference type="CDD" id="cd03127">
    <property type="entry name" value="tetraspanin_LEL"/>
    <property type="match status" value="1"/>
</dbReference>
<reference evidence="6 7" key="1">
    <citation type="journal article" date="2024" name="Ann. Entomol. Soc. Am.">
        <title>Genomic analyses of the southern and eastern yellowjacket wasps (Hymenoptera: Vespidae) reveal evolutionary signatures of social life.</title>
        <authorList>
            <person name="Catto M.A."/>
            <person name="Caine P.B."/>
            <person name="Orr S.E."/>
            <person name="Hunt B.G."/>
            <person name="Goodisman M.A.D."/>
        </authorList>
    </citation>
    <scope>NUCLEOTIDE SEQUENCE [LARGE SCALE GENOMIC DNA]</scope>
    <source>
        <strain evidence="6">232</strain>
        <tissue evidence="6">Head and thorax</tissue>
    </source>
</reference>
<organism evidence="6 7">
    <name type="scientific">Vespula maculifrons</name>
    <name type="common">Eastern yellow jacket</name>
    <name type="synonym">Wasp</name>
    <dbReference type="NCBI Taxonomy" id="7453"/>
    <lineage>
        <taxon>Eukaryota</taxon>
        <taxon>Metazoa</taxon>
        <taxon>Ecdysozoa</taxon>
        <taxon>Arthropoda</taxon>
        <taxon>Hexapoda</taxon>
        <taxon>Insecta</taxon>
        <taxon>Pterygota</taxon>
        <taxon>Neoptera</taxon>
        <taxon>Endopterygota</taxon>
        <taxon>Hymenoptera</taxon>
        <taxon>Apocrita</taxon>
        <taxon>Aculeata</taxon>
        <taxon>Vespoidea</taxon>
        <taxon>Vespidae</taxon>
        <taxon>Vespinae</taxon>
        <taxon>Vespula</taxon>
    </lineage>
</organism>
<feature type="transmembrane region" description="Helical" evidence="5">
    <location>
        <begin position="96"/>
        <end position="116"/>
    </location>
</feature>
<evidence type="ECO:0000256" key="4">
    <source>
        <dbReference type="ARBA" id="ARBA00023136"/>
    </source>
</evidence>
<dbReference type="SUPFAM" id="SSF48652">
    <property type="entry name" value="Tetraspanin"/>
    <property type="match status" value="1"/>
</dbReference>
<protein>
    <submittedName>
        <fullName evidence="6">Tetraspanin-6-like</fullName>
    </submittedName>
</protein>
<evidence type="ECO:0000313" key="7">
    <source>
        <dbReference type="Proteomes" id="UP001607303"/>
    </source>
</evidence>
<evidence type="ECO:0000256" key="1">
    <source>
        <dbReference type="ARBA" id="ARBA00004141"/>
    </source>
</evidence>
<feature type="transmembrane region" description="Helical" evidence="5">
    <location>
        <begin position="212"/>
        <end position="234"/>
    </location>
</feature>
<keyword evidence="2 5" id="KW-0812">Transmembrane</keyword>
<dbReference type="InterPro" id="IPR008952">
    <property type="entry name" value="Tetraspanin_EC2_sf"/>
</dbReference>
<name>A0ABD2BUK7_VESMC</name>
<keyword evidence="7" id="KW-1185">Reference proteome</keyword>
<dbReference type="AlphaFoldDB" id="A0ABD2BUK7"/>
<keyword evidence="4 5" id="KW-0472">Membrane</keyword>
<proteinExistence type="predicted"/>
<gene>
    <name evidence="6" type="ORF">V1477_012968</name>
</gene>
<dbReference type="GO" id="GO:0016020">
    <property type="term" value="C:membrane"/>
    <property type="evidence" value="ECO:0007669"/>
    <property type="project" value="UniProtKB-SubCell"/>
</dbReference>
<keyword evidence="3 5" id="KW-1133">Transmembrane helix</keyword>
<comment type="subcellular location">
    <subcellularLocation>
        <location evidence="1">Membrane</location>
        <topology evidence="1">Multi-pass membrane protein</topology>
    </subcellularLocation>
</comment>
<dbReference type="EMBL" id="JAYRBN010000066">
    <property type="protein sequence ID" value="KAL2736459.1"/>
    <property type="molecule type" value="Genomic_DNA"/>
</dbReference>
<dbReference type="Proteomes" id="UP001607303">
    <property type="component" value="Unassembled WGS sequence"/>
</dbReference>
<evidence type="ECO:0000313" key="6">
    <source>
        <dbReference type="EMBL" id="KAL2736459.1"/>
    </source>
</evidence>
<evidence type="ECO:0000256" key="2">
    <source>
        <dbReference type="ARBA" id="ARBA00022692"/>
    </source>
</evidence>
<evidence type="ECO:0000256" key="5">
    <source>
        <dbReference type="SAM" id="Phobius"/>
    </source>
</evidence>
<feature type="transmembrane region" description="Helical" evidence="5">
    <location>
        <begin position="69"/>
        <end position="89"/>
    </location>
</feature>
<dbReference type="Gene3D" id="1.10.1450.10">
    <property type="entry name" value="Tetraspanin"/>
    <property type="match status" value="1"/>
</dbReference>